<dbReference type="SUPFAM" id="SSF54001">
    <property type="entry name" value="Cysteine proteinases"/>
    <property type="match status" value="1"/>
</dbReference>
<evidence type="ECO:0000313" key="2">
    <source>
        <dbReference type="EMBL" id="MSS36170.1"/>
    </source>
</evidence>
<dbReference type="AlphaFoldDB" id="A0A7X2NK64"/>
<accession>A0A7X2NK64</accession>
<dbReference type="InterPro" id="IPR024453">
    <property type="entry name" value="Peptidase_C92"/>
</dbReference>
<comment type="caution">
    <text evidence="2">The sequence shown here is derived from an EMBL/GenBank/DDBJ whole genome shotgun (WGS) entry which is preliminary data.</text>
</comment>
<proteinExistence type="predicted"/>
<dbReference type="InterPro" id="IPR038765">
    <property type="entry name" value="Papain-like_cys_pep_sf"/>
</dbReference>
<protein>
    <submittedName>
        <fullName evidence="2">Uncharacterized protein</fullName>
    </submittedName>
</protein>
<feature type="signal peptide" evidence="1">
    <location>
        <begin position="1"/>
        <end position="28"/>
    </location>
</feature>
<dbReference type="Gene3D" id="3.90.1720.10">
    <property type="entry name" value="endopeptidase domain like (from Nostoc punctiforme)"/>
    <property type="match status" value="1"/>
</dbReference>
<evidence type="ECO:0000256" key="1">
    <source>
        <dbReference type="SAM" id="SignalP"/>
    </source>
</evidence>
<reference evidence="2 3" key="1">
    <citation type="submission" date="2019-08" db="EMBL/GenBank/DDBJ databases">
        <title>In-depth cultivation of the pig gut microbiome towards novel bacterial diversity and tailored functional studies.</title>
        <authorList>
            <person name="Wylensek D."/>
            <person name="Hitch T.C.A."/>
            <person name="Clavel T."/>
        </authorList>
    </citation>
    <scope>NUCLEOTIDE SEQUENCE [LARGE SCALE GENOMIC DNA]</scope>
    <source>
        <strain evidence="2 3">WCA-389-WT-23D1</strain>
    </source>
</reference>
<keyword evidence="1" id="KW-0732">Signal</keyword>
<feature type="chain" id="PRO_5031403171" evidence="1">
    <location>
        <begin position="29"/>
        <end position="277"/>
    </location>
</feature>
<organism evidence="2 3">
    <name type="scientific">Clostridium porci</name>
    <dbReference type="NCBI Taxonomy" id="2605778"/>
    <lineage>
        <taxon>Bacteria</taxon>
        <taxon>Bacillati</taxon>
        <taxon>Bacillota</taxon>
        <taxon>Clostridia</taxon>
        <taxon>Eubacteriales</taxon>
        <taxon>Clostridiaceae</taxon>
        <taxon>Clostridium</taxon>
    </lineage>
</organism>
<dbReference type="RefSeq" id="WP_154471654.1">
    <property type="nucleotide sequence ID" value="NZ_VUMD01000004.1"/>
</dbReference>
<dbReference type="EMBL" id="VUMD01000004">
    <property type="protein sequence ID" value="MSS36170.1"/>
    <property type="molecule type" value="Genomic_DNA"/>
</dbReference>
<gene>
    <name evidence="2" type="ORF">FYJ39_06200</name>
</gene>
<keyword evidence="3" id="KW-1185">Reference proteome</keyword>
<sequence>MIKKYFKKFVGLALAAIMIIGVSAPAFAAETQTDRELRIAYKNVMSYAASNNIDLDMTYDDFLSNYTGQPVLSYEQSYYSVLVPPAVGNTRSSSSSGGSTYYYNTGFSCPSQATYSKYNLLDVVKKGDVIYEANGGGGITGHIAIVDGIYTKSDGSEYIRLIEAISNDQGGVTRSILDDTRVDEKSVTILRVSGATSDIINEAVKFCRGEVGSSYSLDLAKDTSSNETDWYCSELVWAAYKNQGIDIEVGGLHGEPGITPHDIVGSSKTYTVSYSEQ</sequence>
<evidence type="ECO:0000313" key="3">
    <source>
        <dbReference type="Proteomes" id="UP000429958"/>
    </source>
</evidence>
<name>A0A7X2NK64_9CLOT</name>
<dbReference type="Proteomes" id="UP000429958">
    <property type="component" value="Unassembled WGS sequence"/>
</dbReference>
<dbReference type="Pfam" id="PF05708">
    <property type="entry name" value="Peptidase_C92"/>
    <property type="match status" value="1"/>
</dbReference>